<evidence type="ECO:0000313" key="1">
    <source>
        <dbReference type="EMBL" id="API57890.1"/>
    </source>
</evidence>
<protein>
    <submittedName>
        <fullName evidence="1">Uncharacterized protein</fullName>
    </submittedName>
</protein>
<evidence type="ECO:0000313" key="2">
    <source>
        <dbReference type="Proteomes" id="UP000182063"/>
    </source>
</evidence>
<dbReference type="AlphaFoldDB" id="A0A1L3ZQJ4"/>
<dbReference type="EMBL" id="CP018221">
    <property type="protein sequence ID" value="API57890.1"/>
    <property type="molecule type" value="Genomic_DNA"/>
</dbReference>
<accession>A0A1L3ZQJ4</accession>
<proteinExistence type="predicted"/>
<organism evidence="1 2">
    <name type="scientific">Tardibacter chloracetimidivorans</name>
    <dbReference type="NCBI Taxonomy" id="1921510"/>
    <lineage>
        <taxon>Bacteria</taxon>
        <taxon>Pseudomonadati</taxon>
        <taxon>Pseudomonadota</taxon>
        <taxon>Alphaproteobacteria</taxon>
        <taxon>Sphingomonadales</taxon>
        <taxon>Sphingomonadaceae</taxon>
        <taxon>Tardibacter</taxon>
    </lineage>
</organism>
<sequence length="177" mass="20325">MTRTAREVLADCEIALEMLEAEQDLGRWRVHWAGALALVRAVGHVLQKVDGADPRMRRQIDIAYRRWKSQKVSNAIFWEFIEEERNNILKEYRFNLHPLDHVDVAVMMTVRHPQSGELSQIPQVVPIGENIYRPVLDGYSEGNDARDVYREALDWWNAELTAIELALSKSSPTAADS</sequence>
<dbReference type="KEGG" id="sphj:BSL82_00070"/>
<reference evidence="2" key="1">
    <citation type="submission" date="2016-11" db="EMBL/GenBank/DDBJ databases">
        <title>Complete Genome Sequence of alachlor-degrading Sphingomonas sp. strain JJ-A5.</title>
        <authorList>
            <person name="Lee H."/>
            <person name="Ka J.-O."/>
        </authorList>
    </citation>
    <scope>NUCLEOTIDE SEQUENCE [LARGE SCALE GENOMIC DNA]</scope>
    <source>
        <strain evidence="2">JJ-A5</strain>
    </source>
</reference>
<keyword evidence="2" id="KW-1185">Reference proteome</keyword>
<dbReference type="Proteomes" id="UP000182063">
    <property type="component" value="Chromosome"/>
</dbReference>
<name>A0A1L3ZQJ4_9SPHN</name>
<dbReference type="STRING" id="1921510.BSL82_00070"/>
<dbReference type="OrthoDB" id="7575000at2"/>
<gene>
    <name evidence="1" type="ORF">BSL82_00070</name>
</gene>